<evidence type="ECO:0000256" key="4">
    <source>
        <dbReference type="ARBA" id="ARBA00019632"/>
    </source>
</evidence>
<comment type="catalytic activity">
    <reaction evidence="1 9">
        <text>ATP-independent breakage of single-stranded DNA, followed by passage and rejoining.</text>
        <dbReference type="EC" id="5.6.2.1"/>
    </reaction>
</comment>
<dbReference type="InterPro" id="IPR011010">
    <property type="entry name" value="DNA_brk_join_enz"/>
</dbReference>
<evidence type="ECO:0000256" key="2">
    <source>
        <dbReference type="ARBA" id="ARBA00006645"/>
    </source>
</evidence>
<dbReference type="InterPro" id="IPR025834">
    <property type="entry name" value="TopoI_C_dom"/>
</dbReference>
<dbReference type="EC" id="5.6.2.1" evidence="3"/>
<dbReference type="EMBL" id="DF849259">
    <property type="protein sequence ID" value="GAT56323.1"/>
    <property type="molecule type" value="Genomic_DNA"/>
</dbReference>
<dbReference type="PRINTS" id="PR00416">
    <property type="entry name" value="EUTPISMRASEI"/>
</dbReference>
<evidence type="ECO:0000256" key="1">
    <source>
        <dbReference type="ARBA" id="ARBA00000213"/>
    </source>
</evidence>
<name>A0ABQ0LZ09_MYCCL</name>
<dbReference type="InterPro" id="IPR014727">
    <property type="entry name" value="TopoI_cat_a/b-sub_euk"/>
</dbReference>
<evidence type="ECO:0000256" key="6">
    <source>
        <dbReference type="ARBA" id="ARBA00023125"/>
    </source>
</evidence>
<feature type="domain" description="DNA topoisomerase I eukaryotic-type" evidence="10">
    <location>
        <begin position="149"/>
        <end position="461"/>
    </location>
</feature>
<dbReference type="InterPro" id="IPR008336">
    <property type="entry name" value="TopoI_DNA-bd_euk"/>
</dbReference>
<dbReference type="InterPro" id="IPR001631">
    <property type="entry name" value="TopoI"/>
</dbReference>
<evidence type="ECO:0000256" key="5">
    <source>
        <dbReference type="ARBA" id="ARBA00023029"/>
    </source>
</evidence>
<dbReference type="SUPFAM" id="SSF56741">
    <property type="entry name" value="Eukaryotic DNA topoisomerase I, N-terminal DNA-binding fragment"/>
    <property type="match status" value="1"/>
</dbReference>
<dbReference type="Pfam" id="PF02919">
    <property type="entry name" value="Topoisom_I_N"/>
    <property type="match status" value="1"/>
</dbReference>
<dbReference type="InterPro" id="IPR013034">
    <property type="entry name" value="DNA_topo_DNA_db_N_dom1"/>
</dbReference>
<dbReference type="InterPro" id="IPR036202">
    <property type="entry name" value="TopoI_DNA-bd_euk_N_sf"/>
</dbReference>
<proteinExistence type="inferred from homology"/>
<keyword evidence="6 9" id="KW-0238">DNA-binding</keyword>
<evidence type="ECO:0000256" key="7">
    <source>
        <dbReference type="ARBA" id="ARBA00023235"/>
    </source>
</evidence>
<dbReference type="InterPro" id="IPR013500">
    <property type="entry name" value="TopoI_cat_euk"/>
</dbReference>
<dbReference type="SUPFAM" id="SSF56349">
    <property type="entry name" value="DNA breaking-rejoining enzymes"/>
    <property type="match status" value="1"/>
</dbReference>
<evidence type="ECO:0000256" key="3">
    <source>
        <dbReference type="ARBA" id="ARBA00012891"/>
    </source>
</evidence>
<protein>
    <recommendedName>
        <fullName evidence="4">DNA topoisomerase 1</fullName>
        <ecNumber evidence="3">5.6.2.1</ecNumber>
    </recommendedName>
    <alternativeName>
        <fullName evidence="8">DNA topoisomerase I</fullName>
    </alternativeName>
</protein>
<evidence type="ECO:0000259" key="10">
    <source>
        <dbReference type="SMART" id="SM00435"/>
    </source>
</evidence>
<evidence type="ECO:0000313" key="11">
    <source>
        <dbReference type="EMBL" id="GAT56323.1"/>
    </source>
</evidence>
<comment type="similarity">
    <text evidence="2 9">Belongs to the type IB topoisomerase family.</text>
</comment>
<feature type="active site" description="O-(3'-phospho-DNA)-tyrosine intermediate" evidence="9">
    <location>
        <position position="447"/>
    </location>
</feature>
<dbReference type="Gene3D" id="1.10.10.41">
    <property type="entry name" value="Yeast DNA topoisomerase - domain 1"/>
    <property type="match status" value="1"/>
</dbReference>
<keyword evidence="12" id="KW-1185">Reference proteome</keyword>
<dbReference type="Pfam" id="PF01028">
    <property type="entry name" value="Topoisom_I"/>
    <property type="match status" value="1"/>
</dbReference>
<evidence type="ECO:0000256" key="8">
    <source>
        <dbReference type="ARBA" id="ARBA00033297"/>
    </source>
</evidence>
<reference evidence="11" key="1">
    <citation type="submission" date="2014-09" db="EMBL/GenBank/DDBJ databases">
        <title>Genome sequence of the luminous mushroom Mycena chlorophos for searching fungal bioluminescence genes.</title>
        <authorList>
            <person name="Tanaka Y."/>
            <person name="Kasuga D."/>
            <person name="Oba Y."/>
            <person name="Hase S."/>
            <person name="Sato K."/>
            <person name="Oba Y."/>
            <person name="Sakakibara Y."/>
        </authorList>
    </citation>
    <scope>NUCLEOTIDE SEQUENCE</scope>
</reference>
<dbReference type="Gene3D" id="1.10.132.10">
    <property type="match status" value="1"/>
</dbReference>
<dbReference type="InterPro" id="IPR014711">
    <property type="entry name" value="TopoI_cat_a-hlx-sub_euk"/>
</dbReference>
<keyword evidence="7 9" id="KW-0413">Isomerase</keyword>
<dbReference type="Proteomes" id="UP000815677">
    <property type="component" value="Unassembled WGS sequence"/>
</dbReference>
<dbReference type="InterPro" id="IPR013030">
    <property type="entry name" value="DNA_topo_DNA_db_N_dom2"/>
</dbReference>
<evidence type="ECO:0000313" key="12">
    <source>
        <dbReference type="Proteomes" id="UP000815677"/>
    </source>
</evidence>
<dbReference type="Pfam" id="PF14370">
    <property type="entry name" value="Topo_C_assoc"/>
    <property type="match status" value="1"/>
</dbReference>
<accession>A0ABQ0LZ09</accession>
<dbReference type="InterPro" id="IPR051062">
    <property type="entry name" value="Topoisomerase_IB"/>
</dbReference>
<organism evidence="11 12">
    <name type="scientific">Mycena chlorophos</name>
    <name type="common">Agaric fungus</name>
    <name type="synonym">Agaricus chlorophos</name>
    <dbReference type="NCBI Taxonomy" id="658473"/>
    <lineage>
        <taxon>Eukaryota</taxon>
        <taxon>Fungi</taxon>
        <taxon>Dikarya</taxon>
        <taxon>Basidiomycota</taxon>
        <taxon>Agaricomycotina</taxon>
        <taxon>Agaricomycetes</taxon>
        <taxon>Agaricomycetidae</taxon>
        <taxon>Agaricales</taxon>
        <taxon>Marasmiineae</taxon>
        <taxon>Mycenaceae</taxon>
        <taxon>Mycena</taxon>
    </lineage>
</organism>
<evidence type="ECO:0000256" key="9">
    <source>
        <dbReference type="PROSITE-ProRule" id="PRU01382"/>
    </source>
</evidence>
<dbReference type="PANTHER" id="PTHR10290">
    <property type="entry name" value="DNA TOPOISOMERASE I"/>
    <property type="match status" value="1"/>
</dbReference>
<dbReference type="PROSITE" id="PS52038">
    <property type="entry name" value="TOPO_IB_2"/>
    <property type="match status" value="1"/>
</dbReference>
<dbReference type="SMART" id="SM00435">
    <property type="entry name" value="TOPEUc"/>
    <property type="match status" value="1"/>
</dbReference>
<gene>
    <name evidence="11" type="ORF">MCHLO_12983</name>
</gene>
<dbReference type="Gene3D" id="2.170.11.10">
    <property type="entry name" value="DNA Topoisomerase I, domain 2"/>
    <property type="match status" value="1"/>
</dbReference>
<dbReference type="Gene3D" id="3.90.15.10">
    <property type="entry name" value="Topoisomerase I, Chain A, domain 3"/>
    <property type="match status" value="1"/>
</dbReference>
<sequence length="488" mass="56261">MSHSSTPWWEAEQVPPQAQWRTLQHRGVLFPPPYAPLPANVKLKYNGHFVALPPEAEEFATFYASVLETEYVEDAKFNENFFKDFKEILRQYPPHDGTEIVSLELCNFSSISDHITAEQARTRAASPVEKAERMKAIQEREFPVEPPGLFRGQGDHPQRGKVKLRLRPEDVTLNLSEGVPIPVPNIPGQWKAVIHDNKVAWLATWTENVNGNHKYVFLGVPSILHRRESTKFDYARDLKDHIVNIRETYTAEMISSELPQSQRATAMYLIDKLGLSPGPEKVREDLDANIIACCGLRCQEVSLEPPNFIVFDLFTKSGDARYRRRVSVDPRVFENIQTFKKDKDDEAQLFDHLNSLELNQYLLTFMRGLSSEVFKIFNASTTFQRLLDMQPLEHATLEERITAYRKAQREVVLRRRSNLSPSEEVEDGAFDASNLRDVAVSTSELLYFDPRITVAWCKLHDVPLEKLFDDAVRQTHDWAMKVEDDWKF</sequence>
<keyword evidence="5 9" id="KW-0799">Topoisomerase</keyword>
<dbReference type="PANTHER" id="PTHR10290:SF3">
    <property type="entry name" value="DNA TOPOISOMERASE 1"/>
    <property type="match status" value="1"/>
</dbReference>
<dbReference type="InterPro" id="IPR013499">
    <property type="entry name" value="TopoI_euk"/>
</dbReference>